<dbReference type="Gene3D" id="2.60.120.380">
    <property type="match status" value="1"/>
</dbReference>
<keyword evidence="3" id="KW-1185">Reference proteome</keyword>
<dbReference type="PANTHER" id="PTHR34408">
    <property type="entry name" value="FAMILY PROTEIN, PUTATIVE-RELATED"/>
    <property type="match status" value="1"/>
</dbReference>
<proteinExistence type="predicted"/>
<reference evidence="2" key="1">
    <citation type="submission" date="2022-07" db="EMBL/GenBank/DDBJ databases">
        <authorList>
            <person name="Otstavnykh N."/>
            <person name="Isaeva M."/>
            <person name="Bystritskaya E."/>
        </authorList>
    </citation>
    <scope>NUCLEOTIDE SEQUENCE</scope>
    <source>
        <strain evidence="2">KCTC 52189</strain>
    </source>
</reference>
<dbReference type="InterPro" id="IPR003646">
    <property type="entry name" value="SH3-like_bac-type"/>
</dbReference>
<dbReference type="PANTHER" id="PTHR34408:SF1">
    <property type="entry name" value="GLYCOSYL HYDROLASE FAMILY 19 DOMAIN-CONTAINING PROTEIN HI_1415"/>
    <property type="match status" value="1"/>
</dbReference>
<protein>
    <submittedName>
        <fullName evidence="2">SH3 domain-containing protein</fullName>
    </submittedName>
</protein>
<dbReference type="RefSeq" id="WP_306737754.1">
    <property type="nucleotide sequence ID" value="NZ_JANHAX010000010.1"/>
</dbReference>
<reference evidence="2" key="2">
    <citation type="submission" date="2023-02" db="EMBL/GenBank/DDBJ databases">
        <title>'Rhodoalgimonas zhirmunskyi' gen. nov., isolated from a red alga.</title>
        <authorList>
            <person name="Nedashkovskaya O.I."/>
            <person name="Otstavnykh N.Y."/>
            <person name="Bystritskaya E.P."/>
            <person name="Balabanova L.A."/>
            <person name="Isaeva M.P."/>
        </authorList>
    </citation>
    <scope>NUCLEOTIDE SEQUENCE</scope>
    <source>
        <strain evidence="2">KCTC 52189</strain>
    </source>
</reference>
<evidence type="ECO:0000313" key="3">
    <source>
        <dbReference type="Proteomes" id="UP001226762"/>
    </source>
</evidence>
<dbReference type="Gene3D" id="2.30.30.40">
    <property type="entry name" value="SH3 Domains"/>
    <property type="match status" value="2"/>
</dbReference>
<organism evidence="2 3">
    <name type="scientific">Marimonas arenosa</name>
    <dbReference type="NCBI Taxonomy" id="1795305"/>
    <lineage>
        <taxon>Bacteria</taxon>
        <taxon>Pseudomonadati</taxon>
        <taxon>Pseudomonadota</taxon>
        <taxon>Alphaproteobacteria</taxon>
        <taxon>Rhodobacterales</taxon>
        <taxon>Paracoccaceae</taxon>
        <taxon>Marimonas</taxon>
    </lineage>
</organism>
<evidence type="ECO:0000313" key="2">
    <source>
        <dbReference type="EMBL" id="MDQ2092444.1"/>
    </source>
</evidence>
<feature type="domain" description="SH3b" evidence="1">
    <location>
        <begin position="254"/>
        <end position="327"/>
    </location>
</feature>
<dbReference type="SMART" id="SM00287">
    <property type="entry name" value="SH3b"/>
    <property type="match status" value="2"/>
</dbReference>
<evidence type="ECO:0000259" key="1">
    <source>
        <dbReference type="PROSITE" id="PS51781"/>
    </source>
</evidence>
<dbReference type="Proteomes" id="UP001226762">
    <property type="component" value="Unassembled WGS sequence"/>
</dbReference>
<name>A0AAE3WH10_9RHOB</name>
<sequence length="400" mass="42333">MEPIDCSAPERKAQLGVIKMKLIQLIACAVTLACVQMAAAQQANVERVQFPAGQSGTTVSASLKGYESIEYLLGARAGQRMVVELFPSNPSTYFNIFAPGDRPGEGAAMYIAATNGLRFDGALPSNGDYRIQVFINRNAARRNESTNYTLNLSIGGAAPRQDYADGLSGGPDFWEVFGVSQSLNVRAAPSTNAQVVMGLLNGTVVRNLGCRRSEGRVWCQVSQVGGGVTGWAVSQYLREAAAPSASTRPAANSADVMRVIGVPSGDVLNVRSGPGTGNPIVGALANGNPVRVIGCQRFGNTRWCEIEMITDMRERGWVAGRYLSAAAASAPTPTRNVSAAEQACMRAVIVETNNPDVVLLSSSFSQAGTEVMVGVGPQRAPWQCIAYSDGSTTRPMSMRN</sequence>
<dbReference type="EMBL" id="JANHAX010000010">
    <property type="protein sequence ID" value="MDQ2092444.1"/>
    <property type="molecule type" value="Genomic_DNA"/>
</dbReference>
<accession>A0AAE3WH10</accession>
<comment type="caution">
    <text evidence="2">The sequence shown here is derived from an EMBL/GenBank/DDBJ whole genome shotgun (WGS) entry which is preliminary data.</text>
</comment>
<gene>
    <name evidence="2" type="ORF">NO357_21275</name>
</gene>
<dbReference type="AlphaFoldDB" id="A0AAE3WH10"/>
<dbReference type="InterPro" id="IPR052354">
    <property type="entry name" value="Cell_Wall_Dynamics_Protein"/>
</dbReference>
<dbReference type="Pfam" id="PF08239">
    <property type="entry name" value="SH3_3"/>
    <property type="match status" value="2"/>
</dbReference>
<dbReference type="PROSITE" id="PS51781">
    <property type="entry name" value="SH3B"/>
    <property type="match status" value="1"/>
</dbReference>